<dbReference type="Proteomes" id="UP001232163">
    <property type="component" value="Unassembled WGS sequence"/>
</dbReference>
<gene>
    <name evidence="1" type="ORF">QO006_003625</name>
</gene>
<proteinExistence type="predicted"/>
<name>A0ABT9MHW8_9DEIO</name>
<comment type="caution">
    <text evidence="1">The sequence shown here is derived from an EMBL/GenBank/DDBJ whole genome shotgun (WGS) entry which is preliminary data.</text>
</comment>
<dbReference type="EMBL" id="JAURUR010000020">
    <property type="protein sequence ID" value="MDP9766161.1"/>
    <property type="molecule type" value="Genomic_DNA"/>
</dbReference>
<evidence type="ECO:0000313" key="1">
    <source>
        <dbReference type="EMBL" id="MDP9766161.1"/>
    </source>
</evidence>
<accession>A0ABT9MHW8</accession>
<protein>
    <submittedName>
        <fullName evidence="1">RIO-like serine/threonine protein kinase</fullName>
    </submittedName>
</protein>
<reference evidence="1 2" key="1">
    <citation type="submission" date="2023-07" db="EMBL/GenBank/DDBJ databases">
        <title>Genomic Encyclopedia of Type Strains, Phase IV (KMG-IV): sequencing the most valuable type-strain genomes for metagenomic binning, comparative biology and taxonomic classification.</title>
        <authorList>
            <person name="Goeker M."/>
        </authorList>
    </citation>
    <scope>NUCLEOTIDE SEQUENCE [LARGE SCALE GENOMIC DNA]</scope>
    <source>
        <strain evidence="1 2">NIO-1023</strain>
    </source>
</reference>
<evidence type="ECO:0000313" key="2">
    <source>
        <dbReference type="Proteomes" id="UP001232163"/>
    </source>
</evidence>
<organism evidence="1 2">
    <name type="scientific">Deinococcus enclensis</name>
    <dbReference type="NCBI Taxonomy" id="1049582"/>
    <lineage>
        <taxon>Bacteria</taxon>
        <taxon>Thermotogati</taxon>
        <taxon>Deinococcota</taxon>
        <taxon>Deinococci</taxon>
        <taxon>Deinococcales</taxon>
        <taxon>Deinococcaceae</taxon>
        <taxon>Deinococcus</taxon>
    </lineage>
</organism>
<dbReference type="RefSeq" id="WP_307469074.1">
    <property type="nucleotide sequence ID" value="NZ_JAURUR010000020.1"/>
</dbReference>
<keyword evidence="2" id="KW-1185">Reference proteome</keyword>
<sequence length="73" mass="8200">MKIPVSVTRQDGTLVVEWPTVVPFNDGHAVEYLALHFRGHDRLTLESALKRGSLVAVRQQMHGTYTVQATITR</sequence>